<sequence>MEGTRSTRARKSVASSNLTSSACSNNLSLLQWFETFLPILPAGAVPRPAVSSCRPYSAM</sequence>
<evidence type="ECO:0000313" key="3">
    <source>
        <dbReference type="Proteomes" id="UP000799302"/>
    </source>
</evidence>
<dbReference type="PROSITE" id="PS51257">
    <property type="entry name" value="PROKAR_LIPOPROTEIN"/>
    <property type="match status" value="1"/>
</dbReference>
<dbReference type="EMBL" id="MU004232">
    <property type="protein sequence ID" value="KAF2671591.1"/>
    <property type="molecule type" value="Genomic_DNA"/>
</dbReference>
<dbReference type="Proteomes" id="UP000799302">
    <property type="component" value="Unassembled WGS sequence"/>
</dbReference>
<evidence type="ECO:0000256" key="1">
    <source>
        <dbReference type="SAM" id="MobiDB-lite"/>
    </source>
</evidence>
<protein>
    <submittedName>
        <fullName evidence="2">Uncharacterized protein</fullName>
    </submittedName>
</protein>
<feature type="non-terminal residue" evidence="2">
    <location>
        <position position="59"/>
    </location>
</feature>
<keyword evidence="3" id="KW-1185">Reference proteome</keyword>
<feature type="region of interest" description="Disordered" evidence="1">
    <location>
        <begin position="1"/>
        <end position="20"/>
    </location>
</feature>
<accession>A0A6A6UJ75</accession>
<evidence type="ECO:0000313" key="2">
    <source>
        <dbReference type="EMBL" id="KAF2671591.1"/>
    </source>
</evidence>
<proteinExistence type="predicted"/>
<name>A0A6A6UJ75_9PEZI</name>
<reference evidence="2" key="1">
    <citation type="journal article" date="2020" name="Stud. Mycol.">
        <title>101 Dothideomycetes genomes: a test case for predicting lifestyles and emergence of pathogens.</title>
        <authorList>
            <person name="Haridas S."/>
            <person name="Albert R."/>
            <person name="Binder M."/>
            <person name="Bloem J."/>
            <person name="Labutti K."/>
            <person name="Salamov A."/>
            <person name="Andreopoulos B."/>
            <person name="Baker S."/>
            <person name="Barry K."/>
            <person name="Bills G."/>
            <person name="Bluhm B."/>
            <person name="Cannon C."/>
            <person name="Castanera R."/>
            <person name="Culley D."/>
            <person name="Daum C."/>
            <person name="Ezra D."/>
            <person name="Gonzalez J."/>
            <person name="Henrissat B."/>
            <person name="Kuo A."/>
            <person name="Liang C."/>
            <person name="Lipzen A."/>
            <person name="Lutzoni F."/>
            <person name="Magnuson J."/>
            <person name="Mondo S."/>
            <person name="Nolan M."/>
            <person name="Ohm R."/>
            <person name="Pangilinan J."/>
            <person name="Park H.-J."/>
            <person name="Ramirez L."/>
            <person name="Alfaro M."/>
            <person name="Sun H."/>
            <person name="Tritt A."/>
            <person name="Yoshinaga Y."/>
            <person name="Zwiers L.-H."/>
            <person name="Turgeon B."/>
            <person name="Goodwin S."/>
            <person name="Spatafora J."/>
            <person name="Crous P."/>
            <person name="Grigoriev I."/>
        </authorList>
    </citation>
    <scope>NUCLEOTIDE SEQUENCE</scope>
    <source>
        <strain evidence="2">CBS 115976</strain>
    </source>
</reference>
<gene>
    <name evidence="2" type="ORF">BT63DRAFT_422129</name>
</gene>
<dbReference type="AlphaFoldDB" id="A0A6A6UJ75"/>
<organism evidence="2 3">
    <name type="scientific">Microthyrium microscopicum</name>
    <dbReference type="NCBI Taxonomy" id="703497"/>
    <lineage>
        <taxon>Eukaryota</taxon>
        <taxon>Fungi</taxon>
        <taxon>Dikarya</taxon>
        <taxon>Ascomycota</taxon>
        <taxon>Pezizomycotina</taxon>
        <taxon>Dothideomycetes</taxon>
        <taxon>Dothideomycetes incertae sedis</taxon>
        <taxon>Microthyriales</taxon>
        <taxon>Microthyriaceae</taxon>
        <taxon>Microthyrium</taxon>
    </lineage>
</organism>